<dbReference type="GO" id="GO:0003677">
    <property type="term" value="F:DNA binding"/>
    <property type="evidence" value="ECO:0007669"/>
    <property type="project" value="UniProtKB-KW"/>
</dbReference>
<dbReference type="GO" id="GO:0015074">
    <property type="term" value="P:DNA integration"/>
    <property type="evidence" value="ECO:0007669"/>
    <property type="project" value="InterPro"/>
</dbReference>
<dbReference type="SUPFAM" id="SSF56349">
    <property type="entry name" value="DNA breaking-rejoining enzymes"/>
    <property type="match status" value="1"/>
</dbReference>
<organism evidence="4 5">
    <name type="scientific">Pedobacter chinensis</name>
    <dbReference type="NCBI Taxonomy" id="2282421"/>
    <lineage>
        <taxon>Bacteria</taxon>
        <taxon>Pseudomonadati</taxon>
        <taxon>Bacteroidota</taxon>
        <taxon>Sphingobacteriia</taxon>
        <taxon>Sphingobacteriales</taxon>
        <taxon>Sphingobacteriaceae</taxon>
        <taxon>Pedobacter</taxon>
    </lineage>
</organism>
<feature type="domain" description="Phage integrase SAM-like" evidence="3">
    <location>
        <begin position="98"/>
        <end position="198"/>
    </location>
</feature>
<dbReference type="OrthoDB" id="5326076at2"/>
<evidence type="ECO:0000313" key="4">
    <source>
        <dbReference type="EMBL" id="RDC57322.1"/>
    </source>
</evidence>
<evidence type="ECO:0000256" key="2">
    <source>
        <dbReference type="ARBA" id="ARBA00023172"/>
    </source>
</evidence>
<dbReference type="GO" id="GO:0006310">
    <property type="term" value="P:DNA recombination"/>
    <property type="evidence" value="ECO:0007669"/>
    <property type="project" value="UniProtKB-KW"/>
</dbReference>
<comment type="caution">
    <text evidence="4">The sequence shown here is derived from an EMBL/GenBank/DDBJ whole genome shotgun (WGS) entry which is preliminary data.</text>
</comment>
<dbReference type="InterPro" id="IPR025269">
    <property type="entry name" value="SAM-like_dom"/>
</dbReference>
<dbReference type="EMBL" id="QPKV01000003">
    <property type="protein sequence ID" value="RDC57322.1"/>
    <property type="molecule type" value="Genomic_DNA"/>
</dbReference>
<keyword evidence="5" id="KW-1185">Reference proteome</keyword>
<evidence type="ECO:0000256" key="1">
    <source>
        <dbReference type="ARBA" id="ARBA00023125"/>
    </source>
</evidence>
<keyword evidence="1" id="KW-0238">DNA-binding</keyword>
<reference evidence="4 5" key="1">
    <citation type="submission" date="2018-07" db="EMBL/GenBank/DDBJ databases">
        <title>Pedobacter sp. nov., isolated from soil.</title>
        <authorList>
            <person name="Zhou L.Y."/>
            <person name="Du Z.J."/>
        </authorList>
    </citation>
    <scope>NUCLEOTIDE SEQUENCE [LARGE SCALE GENOMIC DNA]</scope>
    <source>
        <strain evidence="4 5">JDX94</strain>
    </source>
</reference>
<dbReference type="Proteomes" id="UP000253961">
    <property type="component" value="Unassembled WGS sequence"/>
</dbReference>
<evidence type="ECO:0000259" key="3">
    <source>
        <dbReference type="Pfam" id="PF13102"/>
    </source>
</evidence>
<proteinExistence type="predicted"/>
<dbReference type="RefSeq" id="WP_115402493.1">
    <property type="nucleotide sequence ID" value="NZ_QPKV01000003.1"/>
</dbReference>
<accession>A0A369PYI6</accession>
<name>A0A369PYI6_9SPHI</name>
<keyword evidence="2" id="KW-0233">DNA recombination</keyword>
<dbReference type="Gene3D" id="1.10.443.10">
    <property type="entry name" value="Intergrase catalytic core"/>
    <property type="match status" value="1"/>
</dbReference>
<evidence type="ECO:0000313" key="5">
    <source>
        <dbReference type="Proteomes" id="UP000253961"/>
    </source>
</evidence>
<protein>
    <submittedName>
        <fullName evidence="4">Recombinase</fullName>
    </submittedName>
</protein>
<dbReference type="AlphaFoldDB" id="A0A369PYI6"/>
<dbReference type="InterPro" id="IPR013762">
    <property type="entry name" value="Integrase-like_cat_sf"/>
</dbReference>
<gene>
    <name evidence="4" type="ORF">DU508_09140</name>
</gene>
<dbReference type="Pfam" id="PF13102">
    <property type="entry name" value="Phage_int_SAM_5"/>
    <property type="match status" value="1"/>
</dbReference>
<dbReference type="InterPro" id="IPR011010">
    <property type="entry name" value="DNA_brk_join_enz"/>
</dbReference>
<dbReference type="Gene3D" id="1.10.150.130">
    <property type="match status" value="1"/>
</dbReference>
<sequence>MATISAKIYKHHKKADGTYNVKICIFHKDQRRYINTNHYLVGKQLTSKLKIKDRFIADLVERQLIDYRKTVSELGNKLSSFSAEALRDYLRDKDADIDFIAFCDEHIQKTKLEGREGTAHNHRRIKNSLIDYFGRENVSVTEINSAMLFIYERYLKSERKMARINQLGKTVVIIRPPMSEIGLHNHMRDLRTLFNEARDFYNNEDLEFNRIKHYPFKKYKLGPAPVAKKKNNSIVEVLRIRDCITEPGSRAELAKELYILSFLTCGMNAVDLYNCTKDNIRDGRIDYNRTKTKRKRRDDAFISIKIMEEAEPLLKKYIGKLQKRYGTYRTLDSALSKGMREICKMTGLNGITFYWARYTFANLARNSCRMSKDDVLLAMNHVDMTSRMVDIYIERDWKIVDEVQLKVVQLYRDADAELIRRVEPKYEEEYC</sequence>
<dbReference type="InterPro" id="IPR010998">
    <property type="entry name" value="Integrase_recombinase_N"/>
</dbReference>